<dbReference type="EMBL" id="LSRX01000466">
    <property type="protein sequence ID" value="OLP96472.1"/>
    <property type="molecule type" value="Genomic_DNA"/>
</dbReference>
<evidence type="ECO:0000256" key="1">
    <source>
        <dbReference type="SAM" id="MobiDB-lite"/>
    </source>
</evidence>
<keyword evidence="3" id="KW-1185">Reference proteome</keyword>
<name>A0A1Q9DMS4_SYMMI</name>
<evidence type="ECO:0000313" key="2">
    <source>
        <dbReference type="EMBL" id="OLP96472.1"/>
    </source>
</evidence>
<proteinExistence type="predicted"/>
<organism evidence="2 3">
    <name type="scientific">Symbiodinium microadriaticum</name>
    <name type="common">Dinoflagellate</name>
    <name type="synonym">Zooxanthella microadriatica</name>
    <dbReference type="NCBI Taxonomy" id="2951"/>
    <lineage>
        <taxon>Eukaryota</taxon>
        <taxon>Sar</taxon>
        <taxon>Alveolata</taxon>
        <taxon>Dinophyceae</taxon>
        <taxon>Suessiales</taxon>
        <taxon>Symbiodiniaceae</taxon>
        <taxon>Symbiodinium</taxon>
    </lineage>
</organism>
<feature type="region of interest" description="Disordered" evidence="1">
    <location>
        <begin position="120"/>
        <end position="140"/>
    </location>
</feature>
<protein>
    <submittedName>
        <fullName evidence="2">Uncharacterized protein</fullName>
    </submittedName>
</protein>
<sequence length="400" mass="44699">MPLPAVSDCIGCTPQAFLRKELVALREATAETSGYGNYKEASCLLAAGSASHSLGESEVQCSTSVAPLRDASTRDAESARTNASRNGQFLTPSDIEDQDAYSTDKSACGRSGVLRLSLGLPRRDERDRANQNSPSATSTEVGKVSQLFSVQFFFELFGPVHNEGACTARIFTRVMGFQFANHMIQRSVVTKHPRTWKLVEMRERWRKHEAWQTFDASFVREQLICELECLVNAPELNAPSSTCEIAARGRPVKHVQLQLQANTFFCILLCHTKWYEIIFVTLECDKTWDAARHTDMGPEGREHLSAETVPVTAELPSYHKMRWHVNWSQWSWRARTFPEGSNLNGCLVSVVQMQSVLLQLLPGAPSLRPPSTHYVVLDQLATSSSLICKLLELAMLWLCC</sequence>
<comment type="caution">
    <text evidence="2">The sequence shown here is derived from an EMBL/GenBank/DDBJ whole genome shotgun (WGS) entry which is preliminary data.</text>
</comment>
<evidence type="ECO:0000313" key="3">
    <source>
        <dbReference type="Proteomes" id="UP000186817"/>
    </source>
</evidence>
<feature type="region of interest" description="Disordered" evidence="1">
    <location>
        <begin position="65"/>
        <end position="106"/>
    </location>
</feature>
<feature type="compositionally biased region" description="Polar residues" evidence="1">
    <location>
        <begin position="79"/>
        <end position="91"/>
    </location>
</feature>
<feature type="compositionally biased region" description="Polar residues" evidence="1">
    <location>
        <begin position="130"/>
        <end position="140"/>
    </location>
</feature>
<dbReference type="Proteomes" id="UP000186817">
    <property type="component" value="Unassembled WGS sequence"/>
</dbReference>
<gene>
    <name evidence="2" type="ORF">AK812_SmicGene21301</name>
</gene>
<reference evidence="2 3" key="1">
    <citation type="submission" date="2016-02" db="EMBL/GenBank/DDBJ databases">
        <title>Genome analysis of coral dinoflagellate symbionts highlights evolutionary adaptations to a symbiotic lifestyle.</title>
        <authorList>
            <person name="Aranda M."/>
            <person name="Li Y."/>
            <person name="Liew Y.J."/>
            <person name="Baumgarten S."/>
            <person name="Simakov O."/>
            <person name="Wilson M."/>
            <person name="Piel J."/>
            <person name="Ashoor H."/>
            <person name="Bougouffa S."/>
            <person name="Bajic V.B."/>
            <person name="Ryu T."/>
            <person name="Ravasi T."/>
            <person name="Bayer T."/>
            <person name="Micklem G."/>
            <person name="Kim H."/>
            <person name="Bhak J."/>
            <person name="Lajeunesse T.C."/>
            <person name="Voolstra C.R."/>
        </authorList>
    </citation>
    <scope>NUCLEOTIDE SEQUENCE [LARGE SCALE GENOMIC DNA]</scope>
    <source>
        <strain evidence="2 3">CCMP2467</strain>
    </source>
</reference>
<accession>A0A1Q9DMS4</accession>
<dbReference type="AlphaFoldDB" id="A0A1Q9DMS4"/>